<comment type="caution">
    <text evidence="2">The sequence shown here is derived from an EMBL/GenBank/DDBJ whole genome shotgun (WGS) entry which is preliminary data.</text>
</comment>
<sequence length="135" mass="15354">MKPLCFPTSQHLVTGTLLFTSAPRHRHRHTHAHSHSHAHTQRHTRMHMHTHILTLTDTDTRTCTCACTHSQISHLRLSNLPRICKSFALKGLKCAFLSCPGVRPGSSLQDPVPHPRSTYSQDVLEVKWRSQENID</sequence>
<evidence type="ECO:0000256" key="1">
    <source>
        <dbReference type="SAM" id="MobiDB-lite"/>
    </source>
</evidence>
<dbReference type="Proteomes" id="UP000527355">
    <property type="component" value="Unassembled WGS sequence"/>
</dbReference>
<evidence type="ECO:0000313" key="2">
    <source>
        <dbReference type="EMBL" id="KAF6277402.1"/>
    </source>
</evidence>
<proteinExistence type="predicted"/>
<dbReference type="EMBL" id="JABWUV010000024">
    <property type="protein sequence ID" value="KAF6277402.1"/>
    <property type="molecule type" value="Genomic_DNA"/>
</dbReference>
<gene>
    <name evidence="2" type="ORF">mMyoMyo1_010266</name>
</gene>
<protein>
    <submittedName>
        <fullName evidence="2">Uncharacterized protein</fullName>
    </submittedName>
</protein>
<dbReference type="AlphaFoldDB" id="A0A7J7RMM8"/>
<keyword evidence="3" id="KW-1185">Reference proteome</keyword>
<organism evidence="2 3">
    <name type="scientific">Myotis myotis</name>
    <name type="common">Greater mouse-eared bat</name>
    <name type="synonym">Vespertilio myotis</name>
    <dbReference type="NCBI Taxonomy" id="51298"/>
    <lineage>
        <taxon>Eukaryota</taxon>
        <taxon>Metazoa</taxon>
        <taxon>Chordata</taxon>
        <taxon>Craniata</taxon>
        <taxon>Vertebrata</taxon>
        <taxon>Euteleostomi</taxon>
        <taxon>Mammalia</taxon>
        <taxon>Eutheria</taxon>
        <taxon>Laurasiatheria</taxon>
        <taxon>Chiroptera</taxon>
        <taxon>Yangochiroptera</taxon>
        <taxon>Vespertilionidae</taxon>
        <taxon>Myotis</taxon>
    </lineage>
</organism>
<feature type="region of interest" description="Disordered" evidence="1">
    <location>
        <begin position="23"/>
        <end position="44"/>
    </location>
</feature>
<accession>A0A7J7RMM8</accession>
<evidence type="ECO:0000313" key="3">
    <source>
        <dbReference type="Proteomes" id="UP000527355"/>
    </source>
</evidence>
<name>A0A7J7RMM8_MYOMY</name>
<reference evidence="2 3" key="1">
    <citation type="journal article" date="2020" name="Nature">
        <title>Six reference-quality genomes reveal evolution of bat adaptations.</title>
        <authorList>
            <person name="Jebb D."/>
            <person name="Huang Z."/>
            <person name="Pippel M."/>
            <person name="Hughes G.M."/>
            <person name="Lavrichenko K."/>
            <person name="Devanna P."/>
            <person name="Winkler S."/>
            <person name="Jermiin L.S."/>
            <person name="Skirmuntt E.C."/>
            <person name="Katzourakis A."/>
            <person name="Burkitt-Gray L."/>
            <person name="Ray D.A."/>
            <person name="Sullivan K.A.M."/>
            <person name="Roscito J.G."/>
            <person name="Kirilenko B.M."/>
            <person name="Davalos L.M."/>
            <person name="Corthals A.P."/>
            <person name="Power M.L."/>
            <person name="Jones G."/>
            <person name="Ransome R.D."/>
            <person name="Dechmann D.K.N."/>
            <person name="Locatelli A.G."/>
            <person name="Puechmaille S.J."/>
            <person name="Fedrigo O."/>
            <person name="Jarvis E.D."/>
            <person name="Hiller M."/>
            <person name="Vernes S.C."/>
            <person name="Myers E.W."/>
            <person name="Teeling E.C."/>
        </authorList>
    </citation>
    <scope>NUCLEOTIDE SEQUENCE [LARGE SCALE GENOMIC DNA]</scope>
    <source>
        <strain evidence="2">MMyoMyo1</strain>
        <tissue evidence="2">Flight muscle</tissue>
    </source>
</reference>